<dbReference type="InterPro" id="IPR035897">
    <property type="entry name" value="Toll_tir_struct_dom_sf"/>
</dbReference>
<reference evidence="2 3" key="1">
    <citation type="submission" date="2017-04" db="EMBL/GenBank/DDBJ databases">
        <title>Compelte genome sequence of WV33.</title>
        <authorList>
            <person name="Lee P.C."/>
        </authorList>
    </citation>
    <scope>NUCLEOTIDE SEQUENCE [LARGE SCALE GENOMIC DNA]</scope>
    <source>
        <strain evidence="2 3">WV33</strain>
    </source>
</reference>
<evidence type="ECO:0000259" key="1">
    <source>
        <dbReference type="PROSITE" id="PS50104"/>
    </source>
</evidence>
<accession>A0A2S1LIB8</accession>
<proteinExistence type="predicted"/>
<keyword evidence="3" id="KW-1185">Reference proteome</keyword>
<organism evidence="2 3">
    <name type="scientific">Flavobacterium faecale</name>
    <dbReference type="NCBI Taxonomy" id="1355330"/>
    <lineage>
        <taxon>Bacteria</taxon>
        <taxon>Pseudomonadati</taxon>
        <taxon>Bacteroidota</taxon>
        <taxon>Flavobacteriia</taxon>
        <taxon>Flavobacteriales</taxon>
        <taxon>Flavobacteriaceae</taxon>
        <taxon>Flavobacterium</taxon>
    </lineage>
</organism>
<dbReference type="RefSeq" id="WP_108742277.1">
    <property type="nucleotide sequence ID" value="NZ_CP020918.1"/>
</dbReference>
<feature type="domain" description="TIR" evidence="1">
    <location>
        <begin position="1"/>
        <end position="137"/>
    </location>
</feature>
<dbReference type="Pfam" id="PF13676">
    <property type="entry name" value="TIR_2"/>
    <property type="match status" value="1"/>
</dbReference>
<evidence type="ECO:0000313" key="2">
    <source>
        <dbReference type="EMBL" id="AWG23381.1"/>
    </source>
</evidence>
<dbReference type="PROSITE" id="PS50104">
    <property type="entry name" value="TIR"/>
    <property type="match status" value="1"/>
</dbReference>
<gene>
    <name evidence="2" type="ORF">FFWV33_18520</name>
</gene>
<sequence length="347" mass="39459">MMKIFISHSSKNLNYGQAIVDLLVAVGINSEQIIFTSNDAFGIPTGQNIFNWLKARITEKPHVIYLLSSEYYSSIACLNEMGAAWIVENEHTIVFTPEFKASSPEFQNGALDPREMGFIINNPDRITEFIENLRSSFPISSNTVFVSQKIREFVAKVNSFNINAKSSLSIINNFNKAGPATIIDLPKETGEISVKKSLKKYVEINGSLSQVNKFFKDLQEEKLKDEEILLLHYSMDTARFKLGVGWKSNGEIDNIKIWEEIHSLNSNLSNGYDETMRRFDLKKLTEVTELTSSNNPREVILVPDLTNLLLELPEEIILKIEEALVRNPRIAQKTSWNFEKEADDLPF</sequence>
<dbReference type="KEGG" id="ffa:FFWV33_18520"/>
<dbReference type="OrthoDB" id="4772211at2"/>
<dbReference type="Proteomes" id="UP000244527">
    <property type="component" value="Chromosome"/>
</dbReference>
<dbReference type="GO" id="GO:0007165">
    <property type="term" value="P:signal transduction"/>
    <property type="evidence" value="ECO:0007669"/>
    <property type="project" value="InterPro"/>
</dbReference>
<protein>
    <recommendedName>
        <fullName evidence="1">TIR domain-containing protein</fullName>
    </recommendedName>
</protein>
<dbReference type="InterPro" id="IPR000157">
    <property type="entry name" value="TIR_dom"/>
</dbReference>
<evidence type="ECO:0000313" key="3">
    <source>
        <dbReference type="Proteomes" id="UP000244527"/>
    </source>
</evidence>
<dbReference type="SUPFAM" id="SSF52200">
    <property type="entry name" value="Toll/Interleukin receptor TIR domain"/>
    <property type="match status" value="1"/>
</dbReference>
<name>A0A2S1LIB8_9FLAO</name>
<dbReference type="Gene3D" id="3.40.50.10140">
    <property type="entry name" value="Toll/interleukin-1 receptor homology (TIR) domain"/>
    <property type="match status" value="1"/>
</dbReference>
<dbReference type="EMBL" id="CP020918">
    <property type="protein sequence ID" value="AWG23381.1"/>
    <property type="molecule type" value="Genomic_DNA"/>
</dbReference>
<dbReference type="AlphaFoldDB" id="A0A2S1LIB8"/>